<evidence type="ECO:0008006" key="3">
    <source>
        <dbReference type="Google" id="ProtNLM"/>
    </source>
</evidence>
<dbReference type="Gene3D" id="1.10.10.10">
    <property type="entry name" value="Winged helix-like DNA-binding domain superfamily/Winged helix DNA-binding domain"/>
    <property type="match status" value="1"/>
</dbReference>
<name>A0ABQ6VA99_9MICO</name>
<dbReference type="Proteomes" id="UP000478836">
    <property type="component" value="Unassembled WGS sequence"/>
</dbReference>
<dbReference type="EMBL" id="WAAO01000001">
    <property type="protein sequence ID" value="KAB1866656.1"/>
    <property type="molecule type" value="Genomic_DNA"/>
</dbReference>
<sequence>MNTPESQNTSSRPFGYWLKAADRLMAAEFAAAFEGEHLSRRDWRILNIVDGTTAADRPLPEHKLHRLIERGWIVAGAEGWTLTDEGRSAKERLGALVDGIRAKVSDAVSDEDMATTLASLEKIARAFGWDEETPLPRGRGHRFGGHGSGHEHGHGFPGGFGHGRDFGHGRGFDHGRGFGHGHGCEHGRGHGPHGGHHRAERLAQHAFERGFDAGFSRGRDA</sequence>
<dbReference type="InterPro" id="IPR036388">
    <property type="entry name" value="WH-like_DNA-bd_sf"/>
</dbReference>
<dbReference type="GeneID" id="77475245"/>
<evidence type="ECO:0000313" key="1">
    <source>
        <dbReference type="EMBL" id="KAB1866656.1"/>
    </source>
</evidence>
<accession>A0ABQ6VA99</accession>
<evidence type="ECO:0000313" key="2">
    <source>
        <dbReference type="Proteomes" id="UP000478836"/>
    </source>
</evidence>
<reference evidence="2" key="1">
    <citation type="submission" date="2019-09" db="EMBL/GenBank/DDBJ databases">
        <title>Whole genome sequencing of Microbacterium maritypicum.</title>
        <authorList>
            <person name="Lenchi N."/>
        </authorList>
    </citation>
    <scope>NUCLEOTIDE SEQUENCE [LARGE SCALE GENOMIC DNA]</scope>
    <source>
        <strain evidence="2">G1</strain>
    </source>
</reference>
<proteinExistence type="predicted"/>
<keyword evidence="2" id="KW-1185">Reference proteome</keyword>
<dbReference type="InterPro" id="IPR036390">
    <property type="entry name" value="WH_DNA-bd_sf"/>
</dbReference>
<gene>
    <name evidence="1" type="ORF">F6A08_02230</name>
</gene>
<comment type="caution">
    <text evidence="1">The sequence shown here is derived from an EMBL/GenBank/DDBJ whole genome shotgun (WGS) entry which is preliminary data.</text>
</comment>
<protein>
    <recommendedName>
        <fullName evidence="3">MarR family transcriptional regulator</fullName>
    </recommendedName>
</protein>
<dbReference type="RefSeq" id="WP_151458479.1">
    <property type="nucleotide sequence ID" value="NZ_WAAO01000001.1"/>
</dbReference>
<organism evidence="1 2">
    <name type="scientific">Microbacterium algeriense</name>
    <dbReference type="NCBI Taxonomy" id="2615184"/>
    <lineage>
        <taxon>Bacteria</taxon>
        <taxon>Bacillati</taxon>
        <taxon>Actinomycetota</taxon>
        <taxon>Actinomycetes</taxon>
        <taxon>Micrococcales</taxon>
        <taxon>Microbacteriaceae</taxon>
        <taxon>Microbacterium</taxon>
    </lineage>
</organism>
<dbReference type="SUPFAM" id="SSF46785">
    <property type="entry name" value="Winged helix' DNA-binding domain"/>
    <property type="match status" value="1"/>
</dbReference>